<comment type="caution">
    <text evidence="1">The sequence shown here is derived from an EMBL/GenBank/DDBJ whole genome shotgun (WGS) entry which is preliminary data.</text>
</comment>
<organism evidence="1 2">
    <name type="scientific">Portunus trituberculatus</name>
    <name type="common">Swimming crab</name>
    <name type="synonym">Neptunus trituberculatus</name>
    <dbReference type="NCBI Taxonomy" id="210409"/>
    <lineage>
        <taxon>Eukaryota</taxon>
        <taxon>Metazoa</taxon>
        <taxon>Ecdysozoa</taxon>
        <taxon>Arthropoda</taxon>
        <taxon>Crustacea</taxon>
        <taxon>Multicrustacea</taxon>
        <taxon>Malacostraca</taxon>
        <taxon>Eumalacostraca</taxon>
        <taxon>Eucarida</taxon>
        <taxon>Decapoda</taxon>
        <taxon>Pleocyemata</taxon>
        <taxon>Brachyura</taxon>
        <taxon>Eubrachyura</taxon>
        <taxon>Portunoidea</taxon>
        <taxon>Portunidae</taxon>
        <taxon>Portuninae</taxon>
        <taxon>Portunus</taxon>
    </lineage>
</organism>
<dbReference type="EMBL" id="VSRR010137903">
    <property type="protein sequence ID" value="MPD03788.1"/>
    <property type="molecule type" value="Genomic_DNA"/>
</dbReference>
<dbReference type="AlphaFoldDB" id="A0A5B7KEY2"/>
<accession>A0A5B7KEY2</accession>
<proteinExistence type="predicted"/>
<evidence type="ECO:0000313" key="1">
    <source>
        <dbReference type="EMBL" id="MPD03788.1"/>
    </source>
</evidence>
<name>A0A5B7KEY2_PORTR</name>
<evidence type="ECO:0000313" key="2">
    <source>
        <dbReference type="Proteomes" id="UP000324222"/>
    </source>
</evidence>
<gene>
    <name evidence="1" type="ORF">E2C01_099443</name>
</gene>
<dbReference type="Proteomes" id="UP000324222">
    <property type="component" value="Unassembled WGS sequence"/>
</dbReference>
<protein>
    <submittedName>
        <fullName evidence="1">Uncharacterized protein</fullName>
    </submittedName>
</protein>
<reference evidence="1 2" key="1">
    <citation type="submission" date="2019-05" db="EMBL/GenBank/DDBJ databases">
        <title>Another draft genome of Portunus trituberculatus and its Hox gene families provides insights of decapod evolution.</title>
        <authorList>
            <person name="Jeong J.-H."/>
            <person name="Song I."/>
            <person name="Kim S."/>
            <person name="Choi T."/>
            <person name="Kim D."/>
            <person name="Ryu S."/>
            <person name="Kim W."/>
        </authorList>
    </citation>
    <scope>NUCLEOTIDE SEQUENCE [LARGE SCALE GENOMIC DNA]</scope>
    <source>
        <tissue evidence="1">Muscle</tissue>
    </source>
</reference>
<keyword evidence="2" id="KW-1185">Reference proteome</keyword>
<sequence>MTKTWFLVHLCGKGKSCLSIAFRAEGRQHLLLRIQIFPGR</sequence>